<evidence type="ECO:0000313" key="3">
    <source>
        <dbReference type="Proteomes" id="UP000247903"/>
    </source>
</evidence>
<comment type="caution">
    <text evidence="2">The sequence shown here is derived from an EMBL/GenBank/DDBJ whole genome shotgun (WGS) entry which is preliminary data.</text>
</comment>
<proteinExistence type="predicted"/>
<name>A0A2V4BNY2_9FLAO</name>
<keyword evidence="1" id="KW-0812">Transmembrane</keyword>
<sequence>MFTNISWGNYMVVVILLLASWYLFVGFRFYFDDLKEVISGKRKLQFRGFENPNYQDIEPELKDQDSPELISNQTSFGEFDTTFQDVDTLVARLKSFIADAAKKKLVKKEFTYYLQLILREFPSVKNSAFNSSVSELIVSECDKLESITLTQKEAEALWE</sequence>
<keyword evidence="3" id="KW-1185">Reference proteome</keyword>
<feature type="transmembrane region" description="Helical" evidence="1">
    <location>
        <begin position="12"/>
        <end position="31"/>
    </location>
</feature>
<dbReference type="RefSeq" id="WP_110306834.1">
    <property type="nucleotide sequence ID" value="NZ_QJHK01000009.1"/>
</dbReference>
<evidence type="ECO:0000313" key="2">
    <source>
        <dbReference type="EMBL" id="PXY40571.1"/>
    </source>
</evidence>
<dbReference type="AlphaFoldDB" id="A0A2V4BNY2"/>
<keyword evidence="1" id="KW-0472">Membrane</keyword>
<gene>
    <name evidence="2" type="ORF">DMB65_11705</name>
</gene>
<dbReference type="OrthoDB" id="800022at2"/>
<dbReference type="EMBL" id="QJHK01000009">
    <property type="protein sequence ID" value="PXY40571.1"/>
    <property type="molecule type" value="Genomic_DNA"/>
</dbReference>
<dbReference type="Proteomes" id="UP000247903">
    <property type="component" value="Unassembled WGS sequence"/>
</dbReference>
<keyword evidence="1" id="KW-1133">Transmembrane helix</keyword>
<evidence type="ECO:0000256" key="1">
    <source>
        <dbReference type="SAM" id="Phobius"/>
    </source>
</evidence>
<accession>A0A2V4BNY2</accession>
<organism evidence="2 3">
    <name type="scientific">Flavobacterium cheongpyeongense</name>
    <dbReference type="NCBI Taxonomy" id="2212651"/>
    <lineage>
        <taxon>Bacteria</taxon>
        <taxon>Pseudomonadati</taxon>
        <taxon>Bacteroidota</taxon>
        <taxon>Flavobacteriia</taxon>
        <taxon>Flavobacteriales</taxon>
        <taxon>Flavobacteriaceae</taxon>
        <taxon>Flavobacterium</taxon>
    </lineage>
</organism>
<reference evidence="2 3" key="1">
    <citation type="submission" date="2018-05" db="EMBL/GenBank/DDBJ databases">
        <title>Flavobacterium sp. strain IMCC34759, incomplete genome.</title>
        <authorList>
            <person name="Joung Y."/>
            <person name="Cho J."/>
        </authorList>
    </citation>
    <scope>NUCLEOTIDE SEQUENCE [LARGE SCALE GENOMIC DNA]</scope>
    <source>
        <strain evidence="2 3">IMCC34759</strain>
    </source>
</reference>
<protein>
    <submittedName>
        <fullName evidence="2">Uncharacterized protein</fullName>
    </submittedName>
</protein>